<evidence type="ECO:0000256" key="4">
    <source>
        <dbReference type="ARBA" id="ARBA00023242"/>
    </source>
</evidence>
<keyword evidence="2" id="KW-0805">Transcription regulation</keyword>
<dbReference type="GO" id="GO:0031011">
    <property type="term" value="C:Ino80 complex"/>
    <property type="evidence" value="ECO:0007669"/>
    <property type="project" value="InterPro"/>
</dbReference>
<evidence type="ECO:0000313" key="7">
    <source>
        <dbReference type="EMBL" id="TFY60842.1"/>
    </source>
</evidence>
<dbReference type="PANTHER" id="PTHR31200:SF1">
    <property type="entry name" value="INO80 COMPLEX SUBUNIT C"/>
    <property type="match status" value="1"/>
</dbReference>
<name>A0A4Y9YF66_9APHY</name>
<feature type="region of interest" description="Disordered" evidence="5">
    <location>
        <begin position="74"/>
        <end position="94"/>
    </location>
</feature>
<evidence type="ECO:0000256" key="5">
    <source>
        <dbReference type="SAM" id="MobiDB-lite"/>
    </source>
</evidence>
<dbReference type="SMART" id="SM00993">
    <property type="entry name" value="YL1_C"/>
    <property type="match status" value="1"/>
</dbReference>
<sequence>MLLITLCNILRSGKASERFRQTETVDCEQRWFPNATGCQQFSYNHYPRPFKNPEYTKNTNRRTKNLKAVLAQERERERIEREQRRQQREEQMDVDGAEKEFIMEEDMPTYSSIEAPPSVLPQRRCCDITGLEGPYTDPATGLRYHDKSVYDMIRGLSATAAKDYLAARGVNPIVK</sequence>
<evidence type="ECO:0000256" key="2">
    <source>
        <dbReference type="ARBA" id="ARBA00023015"/>
    </source>
</evidence>
<organism evidence="7 8">
    <name type="scientific">Rhodofomes roseus</name>
    <dbReference type="NCBI Taxonomy" id="34475"/>
    <lineage>
        <taxon>Eukaryota</taxon>
        <taxon>Fungi</taxon>
        <taxon>Dikarya</taxon>
        <taxon>Basidiomycota</taxon>
        <taxon>Agaricomycotina</taxon>
        <taxon>Agaricomycetes</taxon>
        <taxon>Polyporales</taxon>
        <taxon>Rhodofomes</taxon>
    </lineage>
</organism>
<dbReference type="EMBL" id="SEKV01000235">
    <property type="protein sequence ID" value="TFY60842.1"/>
    <property type="molecule type" value="Genomic_DNA"/>
</dbReference>
<gene>
    <name evidence="7" type="ORF">EVJ58_g4892</name>
</gene>
<evidence type="ECO:0000313" key="8">
    <source>
        <dbReference type="Proteomes" id="UP000298390"/>
    </source>
</evidence>
<feature type="domain" description="Vps72/YL1 C-terminal" evidence="6">
    <location>
        <begin position="124"/>
        <end position="153"/>
    </location>
</feature>
<dbReference type="Pfam" id="PF08265">
    <property type="entry name" value="YL1_C"/>
    <property type="match status" value="1"/>
</dbReference>
<evidence type="ECO:0000256" key="1">
    <source>
        <dbReference type="ARBA" id="ARBA00004123"/>
    </source>
</evidence>
<comment type="caution">
    <text evidence="7">The sequence shown here is derived from an EMBL/GenBank/DDBJ whole genome shotgun (WGS) entry which is preliminary data.</text>
</comment>
<comment type="subcellular location">
    <subcellularLocation>
        <location evidence="1">Nucleus</location>
    </subcellularLocation>
</comment>
<keyword evidence="3" id="KW-0804">Transcription</keyword>
<keyword evidence="4" id="KW-0539">Nucleus</keyword>
<dbReference type="GO" id="GO:0006338">
    <property type="term" value="P:chromatin remodeling"/>
    <property type="evidence" value="ECO:0007669"/>
    <property type="project" value="InterPro"/>
</dbReference>
<proteinExistence type="predicted"/>
<dbReference type="STRING" id="34475.A0A4Y9YF66"/>
<reference evidence="7 8" key="1">
    <citation type="submission" date="2019-01" db="EMBL/GenBank/DDBJ databases">
        <title>Genome sequencing of the rare red list fungi Fomitopsis rosea.</title>
        <authorList>
            <person name="Buettner E."/>
            <person name="Kellner H."/>
        </authorList>
    </citation>
    <scope>NUCLEOTIDE SEQUENCE [LARGE SCALE GENOMIC DNA]</scope>
    <source>
        <strain evidence="7 8">DSM 105464</strain>
    </source>
</reference>
<protein>
    <recommendedName>
        <fullName evidence="6">Vps72/YL1 C-terminal domain-containing protein</fullName>
    </recommendedName>
</protein>
<evidence type="ECO:0000259" key="6">
    <source>
        <dbReference type="SMART" id="SM00993"/>
    </source>
</evidence>
<evidence type="ECO:0000256" key="3">
    <source>
        <dbReference type="ARBA" id="ARBA00023163"/>
    </source>
</evidence>
<dbReference type="AlphaFoldDB" id="A0A4Y9YF66"/>
<dbReference type="InterPro" id="IPR029525">
    <property type="entry name" value="INO80C/Ies6"/>
</dbReference>
<dbReference type="PANTHER" id="PTHR31200">
    <property type="entry name" value="INO80 COMPLEX SUBUNIT C"/>
    <property type="match status" value="1"/>
</dbReference>
<dbReference type="Proteomes" id="UP000298390">
    <property type="component" value="Unassembled WGS sequence"/>
</dbReference>
<accession>A0A4Y9YF66</accession>
<dbReference type="InterPro" id="IPR013272">
    <property type="entry name" value="Vps72/YL1_C"/>
</dbReference>